<dbReference type="EMBL" id="VWYH01005204">
    <property type="protein sequence ID" value="NXW88135.1"/>
    <property type="molecule type" value="Genomic_DNA"/>
</dbReference>
<dbReference type="GO" id="GO:0016874">
    <property type="term" value="F:ligase activity"/>
    <property type="evidence" value="ECO:0007669"/>
    <property type="project" value="UniProtKB-KW"/>
</dbReference>
<name>A0A7L4FME0_9COLU</name>
<comment type="caution">
    <text evidence="3">The sequence shown here is derived from an EMBL/GenBank/DDBJ whole genome shotgun (WGS) entry which is preliminary data.</text>
</comment>
<feature type="non-terminal residue" evidence="3">
    <location>
        <position position="463"/>
    </location>
</feature>
<gene>
    <name evidence="3" type="primary">Huwe1_1</name>
    <name evidence="3" type="ORF">ALOBEC_R10436</name>
</gene>
<evidence type="ECO:0000256" key="1">
    <source>
        <dbReference type="SAM" id="MobiDB-lite"/>
    </source>
</evidence>
<dbReference type="InterPro" id="IPR010314">
    <property type="entry name" value="E3_Ub_ligase_DUF913"/>
</dbReference>
<protein>
    <submittedName>
        <fullName evidence="3">HUWE1 ligase</fullName>
    </submittedName>
</protein>
<keyword evidence="4" id="KW-1185">Reference proteome</keyword>
<feature type="region of interest" description="Disordered" evidence="1">
    <location>
        <begin position="261"/>
        <end position="295"/>
    </location>
</feature>
<feature type="domain" description="DUF913" evidence="2">
    <location>
        <begin position="400"/>
        <end position="454"/>
    </location>
</feature>
<evidence type="ECO:0000259" key="2">
    <source>
        <dbReference type="Pfam" id="PF06025"/>
    </source>
</evidence>
<feature type="compositionally biased region" description="Low complexity" evidence="1">
    <location>
        <begin position="261"/>
        <end position="275"/>
    </location>
</feature>
<dbReference type="Pfam" id="PF06025">
    <property type="entry name" value="DUF913"/>
    <property type="match status" value="2"/>
</dbReference>
<evidence type="ECO:0000313" key="4">
    <source>
        <dbReference type="Proteomes" id="UP000541332"/>
    </source>
</evidence>
<sequence length="463" mass="50605">DIKAASLRTLTSIVHLERTPKLSSIIDCTGTASYHGFLPVLVRNCIQAMIGGALEVPTSVFWGVLLCFNHFPPPDPSMEPYPHQFATALFSFLYHLASYDAGGEALVSCGMMEALLKVRNSAFFRVFKIFSGYFSLFRCFLPEVIKFLGDEQDQITFVTRAVRVVDLITNLDMAAFQSHSGLSIFIYRLEHEVDLCRRECPFVIKPKAQRPPPAAAAPPEGEDMETDVEGEQGDRKGGAAPPAAAWLPPDVTVAPAVTDVAMESSPGPSAEASAAAPPPRGGRCHRPPRGRRGQRRGGLALYIPPPPLISLVGVQCIPQRAALLKSMLNFLKKAIQDPAFSDGIRHVMDGSLPTSLKHIISNAEYYGPSLFLLGERELITARPPPLLLITPSLLMNFPPPPKVPATREVLGSLPNVFSALCLNARGLQSFVQCQPFERLFKVLLSPDYLPAMRRRRSSDPLGE</sequence>
<proteinExistence type="predicted"/>
<feature type="compositionally biased region" description="Basic residues" evidence="1">
    <location>
        <begin position="282"/>
        <end position="295"/>
    </location>
</feature>
<dbReference type="Proteomes" id="UP000541332">
    <property type="component" value="Unassembled WGS sequence"/>
</dbReference>
<feature type="region of interest" description="Disordered" evidence="1">
    <location>
        <begin position="207"/>
        <end position="246"/>
    </location>
</feature>
<keyword evidence="3" id="KW-0436">Ligase</keyword>
<accession>A0A7L4FME0</accession>
<dbReference type="AlphaFoldDB" id="A0A7L4FME0"/>
<feature type="compositionally biased region" description="Acidic residues" evidence="1">
    <location>
        <begin position="220"/>
        <end position="231"/>
    </location>
</feature>
<feature type="domain" description="DUF913" evidence="2">
    <location>
        <begin position="159"/>
        <end position="372"/>
    </location>
</feature>
<reference evidence="3 4" key="1">
    <citation type="submission" date="2020-02" db="EMBL/GenBank/DDBJ databases">
        <title>Bird 10,000 Genomes (B10K) Project - Family phase.</title>
        <authorList>
            <person name="Zhang G."/>
        </authorList>
    </citation>
    <scope>NUCLEOTIDE SEQUENCE [LARGE SCALE GENOMIC DNA]</scope>
    <source>
        <strain evidence="3">B10K-DU-006-06</strain>
    </source>
</reference>
<evidence type="ECO:0000313" key="3">
    <source>
        <dbReference type="EMBL" id="NXW88135.1"/>
    </source>
</evidence>
<feature type="non-terminal residue" evidence="3">
    <location>
        <position position="1"/>
    </location>
</feature>
<organism evidence="3 4">
    <name type="scientific">Pampusana beccarii</name>
    <name type="common">Western bronze ground-dove</name>
    <dbReference type="NCBI Taxonomy" id="2953425"/>
    <lineage>
        <taxon>Eukaryota</taxon>
        <taxon>Metazoa</taxon>
        <taxon>Chordata</taxon>
        <taxon>Craniata</taxon>
        <taxon>Vertebrata</taxon>
        <taxon>Euteleostomi</taxon>
        <taxon>Archelosauria</taxon>
        <taxon>Archosauria</taxon>
        <taxon>Dinosauria</taxon>
        <taxon>Saurischia</taxon>
        <taxon>Theropoda</taxon>
        <taxon>Coelurosauria</taxon>
        <taxon>Aves</taxon>
        <taxon>Neognathae</taxon>
        <taxon>Neoaves</taxon>
        <taxon>Columbimorphae</taxon>
        <taxon>Columbiformes</taxon>
        <taxon>Columbidae</taxon>
        <taxon>Pampusana</taxon>
    </lineage>
</organism>
<dbReference type="OrthoDB" id="8068875at2759"/>